<sequence>MTAKNDRGIALITVLILLAAAMLVGIYAIYMTTKGLEITGGVRRYSNALEAAQAGVDLGVAEIEKSFVEGGDPSDQETDLGSYHVKVEIKRLFAAHVTGGAVEFAAGYEGLGKGSAGGGTAVYYRIISTARGPRSSRVQIEALYRKSINIHGG</sequence>
<dbReference type="EMBL" id="DRBW01000073">
    <property type="protein sequence ID" value="HDM89956.1"/>
    <property type="molecule type" value="Genomic_DNA"/>
</dbReference>
<dbReference type="InterPro" id="IPR025746">
    <property type="entry name" value="PilX_N_dom"/>
</dbReference>
<organism evidence="3">
    <name type="scientific">candidate division WOR-3 bacterium</name>
    <dbReference type="NCBI Taxonomy" id="2052148"/>
    <lineage>
        <taxon>Bacteria</taxon>
        <taxon>Bacteria division WOR-3</taxon>
    </lineage>
</organism>
<comment type="caution">
    <text evidence="3">The sequence shown here is derived from an EMBL/GenBank/DDBJ whole genome shotgun (WGS) entry which is preliminary data.</text>
</comment>
<name>A0A7C0X8Y4_UNCW3</name>
<evidence type="ECO:0000256" key="1">
    <source>
        <dbReference type="SAM" id="Phobius"/>
    </source>
</evidence>
<protein>
    <recommendedName>
        <fullName evidence="2">Type 4 fimbrial biogenesis protein PilX N-terminal domain-containing protein</fullName>
    </recommendedName>
</protein>
<dbReference type="AlphaFoldDB" id="A0A7C0X8Y4"/>
<keyword evidence="1" id="KW-0472">Membrane</keyword>
<accession>A0A7C0X8Y4</accession>
<keyword evidence="1" id="KW-1133">Transmembrane helix</keyword>
<feature type="transmembrane region" description="Helical" evidence="1">
    <location>
        <begin position="9"/>
        <end position="30"/>
    </location>
</feature>
<proteinExistence type="predicted"/>
<evidence type="ECO:0000313" key="3">
    <source>
        <dbReference type="EMBL" id="HDM89956.1"/>
    </source>
</evidence>
<gene>
    <name evidence="3" type="ORF">ENG67_01970</name>
</gene>
<evidence type="ECO:0000259" key="2">
    <source>
        <dbReference type="Pfam" id="PF14341"/>
    </source>
</evidence>
<reference evidence="3" key="1">
    <citation type="journal article" date="2020" name="mSystems">
        <title>Genome- and Community-Level Interaction Insights into Carbon Utilization and Element Cycling Functions of Hydrothermarchaeota in Hydrothermal Sediment.</title>
        <authorList>
            <person name="Zhou Z."/>
            <person name="Liu Y."/>
            <person name="Xu W."/>
            <person name="Pan J."/>
            <person name="Luo Z.H."/>
            <person name="Li M."/>
        </authorList>
    </citation>
    <scope>NUCLEOTIDE SEQUENCE [LARGE SCALE GENOMIC DNA]</scope>
    <source>
        <strain evidence="3">HyVt-237</strain>
    </source>
</reference>
<dbReference type="Proteomes" id="UP000885931">
    <property type="component" value="Unassembled WGS sequence"/>
</dbReference>
<keyword evidence="1" id="KW-0812">Transmembrane</keyword>
<feature type="domain" description="Type 4 fimbrial biogenesis protein PilX N-terminal" evidence="2">
    <location>
        <begin position="7"/>
        <end position="56"/>
    </location>
</feature>
<dbReference type="Pfam" id="PF14341">
    <property type="entry name" value="PilX_N"/>
    <property type="match status" value="1"/>
</dbReference>